<proteinExistence type="predicted"/>
<reference evidence="2 3" key="1">
    <citation type="submission" date="2019-03" db="EMBL/GenBank/DDBJ databases">
        <title>Wolbachia endosymbiont of Haematobia irritans wIrr.</title>
        <authorList>
            <person name="Parry R.H."/>
            <person name="Asgari S."/>
        </authorList>
    </citation>
    <scope>NUCLEOTIDE SEQUENCE [LARGE SCALE GENOMIC DNA]</scope>
    <source>
        <strain evidence="3">wIrr</strain>
    </source>
</reference>
<sequence length="696" mass="81370">MEKYTNAWFNKKDNHDCANDGTCGQSIKDFRIGNSDISFFDSNKNLIAKVPKLPKYSRDKYGHQLYKEAESKQFNYFSTNIHDVLSNSFTVKYGYINCTIKYDNLSEQEQNQIETDIKTAYEAFKEKFCLKNSNASYNITVHIFNNRSDYTKYNNLLGIDEDGGPGYITRGVTDCQNILTYKQSAMDFVLGHELGHIFQLRFSPSATVQTLNILDTELIANVIGREVEEKNYKAICKQMGVDEYEGHGWMFKFKYKGTLYKYHKNLSEEEKFKAIQNVKNIRELVDEYEDHGWMFKFKYKDTTGSIYLKDLSEDEKFQIIQRVKNSGLDEYEDHGWIFSFKYKGTTYNVRYKDFSEDEKFKAIQNVKNIHELVDEYKDHGWIFSFKYKGTTYNVRCKYFSEEEKFQFIKDIKNSHESLVSECDGLGNENTVLSIHVDENKEISRMYFRNSDKNIFKQLDKTLISRSKSEEEVNENRTNPEPEEEQKGDDYTEVTGMLQFKYKGTNYAIQHRGYLLVEEEKLRLIQDIKNSHESLVSERYRLNEGSLSQNATVVIFVDENKDIEKMYFHNPDKNMSKWLDKTLISRSKPEQDVDDTAGKEPEPESAEEDTQQPSNFLSNIFSAIKSIIDSISSLFSWLFGSKEKESNQQSDDNPSLFKLDANELDHEVKPDANELGHDVRDHLSDNYNHYNSSDGLM</sequence>
<feature type="region of interest" description="Disordered" evidence="1">
    <location>
        <begin position="586"/>
        <end position="613"/>
    </location>
</feature>
<dbReference type="Proteomes" id="UP000422744">
    <property type="component" value="Chromosome"/>
</dbReference>
<organism evidence="2 3">
    <name type="scientific">Wolbachia pipientis</name>
    <dbReference type="NCBI Taxonomy" id="955"/>
    <lineage>
        <taxon>Bacteria</taxon>
        <taxon>Pseudomonadati</taxon>
        <taxon>Pseudomonadota</taxon>
        <taxon>Alphaproteobacteria</taxon>
        <taxon>Rickettsiales</taxon>
        <taxon>Anaplasmataceae</taxon>
        <taxon>Wolbachieae</taxon>
        <taxon>Wolbachia</taxon>
    </lineage>
</organism>
<feature type="compositionally biased region" description="Basic and acidic residues" evidence="1">
    <location>
        <begin position="586"/>
        <end position="601"/>
    </location>
</feature>
<dbReference type="AlphaFoldDB" id="A0A6I6CJJ9"/>
<dbReference type="EMBL" id="CP037426">
    <property type="protein sequence ID" value="QGT15876.1"/>
    <property type="molecule type" value="Genomic_DNA"/>
</dbReference>
<gene>
    <name evidence="2" type="ORF">E0495_00845</name>
</gene>
<evidence type="ECO:0000313" key="2">
    <source>
        <dbReference type="EMBL" id="QGT15876.1"/>
    </source>
</evidence>
<feature type="compositionally biased region" description="Basic and acidic residues" evidence="1">
    <location>
        <begin position="466"/>
        <end position="479"/>
    </location>
</feature>
<dbReference type="Gene3D" id="3.40.30.160">
    <property type="entry name" value="Collagenase ColT, N-terminal domain"/>
    <property type="match status" value="1"/>
</dbReference>
<feature type="region of interest" description="Disordered" evidence="1">
    <location>
        <begin position="673"/>
        <end position="696"/>
    </location>
</feature>
<feature type="region of interest" description="Disordered" evidence="1">
    <location>
        <begin position="465"/>
        <end position="489"/>
    </location>
</feature>
<evidence type="ECO:0000313" key="3">
    <source>
        <dbReference type="Proteomes" id="UP000422744"/>
    </source>
</evidence>
<feature type="compositionally biased region" description="Polar residues" evidence="1">
    <location>
        <begin position="684"/>
        <end position="696"/>
    </location>
</feature>
<feature type="compositionally biased region" description="Basic and acidic residues" evidence="1">
    <location>
        <begin position="673"/>
        <end position="683"/>
    </location>
</feature>
<accession>A0A6I6CJJ9</accession>
<evidence type="ECO:0000256" key="1">
    <source>
        <dbReference type="SAM" id="MobiDB-lite"/>
    </source>
</evidence>
<dbReference type="RefSeq" id="WP_155968374.1">
    <property type="nucleotide sequence ID" value="NZ_CP037426.1"/>
</dbReference>
<name>A0A6I6CJJ9_WOLPI</name>
<protein>
    <submittedName>
        <fullName evidence="2">Uncharacterized protein</fullName>
    </submittedName>
</protein>